<dbReference type="InterPro" id="IPR007530">
    <property type="entry name" value="Aminoglycoside_adenylylTfrase"/>
</dbReference>
<dbReference type="Gene3D" id="3.30.460.10">
    <property type="entry name" value="Beta Polymerase, domain 2"/>
    <property type="match status" value="1"/>
</dbReference>
<dbReference type="Proteomes" id="UP000823886">
    <property type="component" value="Unassembled WGS sequence"/>
</dbReference>
<accession>A0A9D2PLR9</accession>
<dbReference type="SUPFAM" id="SSF81631">
    <property type="entry name" value="PAP/OAS1 substrate-binding domain"/>
    <property type="match status" value="1"/>
</dbReference>
<gene>
    <name evidence="1" type="ORF">H9753_03310</name>
</gene>
<dbReference type="EMBL" id="DWVZ01000040">
    <property type="protein sequence ID" value="HJC62633.1"/>
    <property type="molecule type" value="Genomic_DNA"/>
</dbReference>
<dbReference type="AlphaFoldDB" id="A0A9D2PLR9"/>
<protein>
    <submittedName>
        <fullName evidence="1">Aminoglycoside 6-adenylyltransferase</fullName>
    </submittedName>
</protein>
<dbReference type="Pfam" id="PF04439">
    <property type="entry name" value="Adenyl_transf"/>
    <property type="match status" value="1"/>
</dbReference>
<reference evidence="1" key="2">
    <citation type="submission" date="2021-04" db="EMBL/GenBank/DDBJ databases">
        <authorList>
            <person name="Gilroy R."/>
        </authorList>
    </citation>
    <scope>NUCLEOTIDE SEQUENCE</scope>
    <source>
        <strain evidence="1">ChiBcec2-3848</strain>
    </source>
</reference>
<dbReference type="InterPro" id="IPR043519">
    <property type="entry name" value="NT_sf"/>
</dbReference>
<reference evidence="1" key="1">
    <citation type="journal article" date="2021" name="PeerJ">
        <title>Extensive microbial diversity within the chicken gut microbiome revealed by metagenomics and culture.</title>
        <authorList>
            <person name="Gilroy R."/>
            <person name="Ravi A."/>
            <person name="Getino M."/>
            <person name="Pursley I."/>
            <person name="Horton D.L."/>
            <person name="Alikhan N.F."/>
            <person name="Baker D."/>
            <person name="Gharbi K."/>
            <person name="Hall N."/>
            <person name="Watson M."/>
            <person name="Adriaenssens E.M."/>
            <person name="Foster-Nyarko E."/>
            <person name="Jarju S."/>
            <person name="Secka A."/>
            <person name="Antonio M."/>
            <person name="Oren A."/>
            <person name="Chaudhuri R.R."/>
            <person name="La Ragione R."/>
            <person name="Hildebrand F."/>
            <person name="Pallen M.J."/>
        </authorList>
    </citation>
    <scope>NUCLEOTIDE SEQUENCE</scope>
    <source>
        <strain evidence="1">ChiBcec2-3848</strain>
    </source>
</reference>
<dbReference type="Gene3D" id="1.20.120.330">
    <property type="entry name" value="Nucleotidyltransferases domain 2"/>
    <property type="match status" value="1"/>
</dbReference>
<dbReference type="SUPFAM" id="SSF81301">
    <property type="entry name" value="Nucleotidyltransferase"/>
    <property type="match status" value="1"/>
</dbReference>
<sequence>MRTEKEMLAMLKAAVYEDERIRAAYLEGSRANPKVPRDLFQDYDVEFIVTDTAPFREEKGWIDRFGERLYMQYPEEGPFSQSDVSQCYGWLIQFADGNRLDLHVCTKEYALAHLELYRTLVDKDGILPKRSETSDALYWVKRPEREEFLCTCNEFWWCLNNVAKGLWREELPYVLDMLDFHVRPMLKQLLEWKIGLEHDFAVSPGKAGKYMKKFLCAEDYEQFLATYAPAEKDAIWKAVFQMCSLFHRTALEISGKLGIPYDAAEAKNSRSFLEHVKRLPRDAKEIY</sequence>
<proteinExistence type="predicted"/>
<name>A0A9D2PLR9_9FIRM</name>
<organism evidence="1 2">
    <name type="scientific">Candidatus Blautia merdavium</name>
    <dbReference type="NCBI Taxonomy" id="2838494"/>
    <lineage>
        <taxon>Bacteria</taxon>
        <taxon>Bacillati</taxon>
        <taxon>Bacillota</taxon>
        <taxon>Clostridia</taxon>
        <taxon>Lachnospirales</taxon>
        <taxon>Lachnospiraceae</taxon>
        <taxon>Blautia</taxon>
    </lineage>
</organism>
<evidence type="ECO:0000313" key="1">
    <source>
        <dbReference type="EMBL" id="HJC62633.1"/>
    </source>
</evidence>
<evidence type="ECO:0000313" key="2">
    <source>
        <dbReference type="Proteomes" id="UP000823886"/>
    </source>
</evidence>
<comment type="caution">
    <text evidence="1">The sequence shown here is derived from an EMBL/GenBank/DDBJ whole genome shotgun (WGS) entry which is preliminary data.</text>
</comment>